<proteinExistence type="predicted"/>
<sequence length="112" mass="13229">MSNEDTSMDLTLNVKEFEEQKEEAKKRFNDSFSTEDPDKHYAWEDLWLDYSEEIVEGNTLKISGTMKTQDDEELGFFNLNVPLDFDKLIEIFQSYIKKLNKVKTVMESVKDE</sequence>
<comment type="caution">
    <text evidence="1">The sequence shown here is derived from an EMBL/GenBank/DDBJ whole genome shotgun (WGS) entry which is preliminary data.</text>
</comment>
<evidence type="ECO:0000313" key="1">
    <source>
        <dbReference type="EMBL" id="KKK59038.1"/>
    </source>
</evidence>
<name>A0A0F8WQW2_9ZZZZ</name>
<reference evidence="1" key="1">
    <citation type="journal article" date="2015" name="Nature">
        <title>Complex archaea that bridge the gap between prokaryotes and eukaryotes.</title>
        <authorList>
            <person name="Spang A."/>
            <person name="Saw J.H."/>
            <person name="Jorgensen S.L."/>
            <person name="Zaremba-Niedzwiedzka K."/>
            <person name="Martijn J."/>
            <person name="Lind A.E."/>
            <person name="van Eijk R."/>
            <person name="Schleper C."/>
            <person name="Guy L."/>
            <person name="Ettema T.J."/>
        </authorList>
    </citation>
    <scope>NUCLEOTIDE SEQUENCE</scope>
</reference>
<dbReference type="EMBL" id="LAZR01063674">
    <property type="protein sequence ID" value="KKK59038.1"/>
    <property type="molecule type" value="Genomic_DNA"/>
</dbReference>
<accession>A0A0F8WQW2</accession>
<organism evidence="1">
    <name type="scientific">marine sediment metagenome</name>
    <dbReference type="NCBI Taxonomy" id="412755"/>
    <lineage>
        <taxon>unclassified sequences</taxon>
        <taxon>metagenomes</taxon>
        <taxon>ecological metagenomes</taxon>
    </lineage>
</organism>
<protein>
    <submittedName>
        <fullName evidence="1">Uncharacterized protein</fullName>
    </submittedName>
</protein>
<dbReference type="AlphaFoldDB" id="A0A0F8WQW2"/>
<gene>
    <name evidence="1" type="ORF">LCGC14_3038390</name>
</gene>